<reference evidence="5" key="1">
    <citation type="submission" date="2023-08" db="EMBL/GenBank/DDBJ databases">
        <authorList>
            <person name="Messyasz A."/>
            <person name="Mannisto M.K."/>
            <person name="Kerkhof L.J."/>
            <person name="Haggblom M."/>
        </authorList>
    </citation>
    <scope>NUCLEOTIDE SEQUENCE</scope>
    <source>
        <strain evidence="5">M8UP23</strain>
    </source>
</reference>
<keyword evidence="2" id="KW-0663">Pyridoxal phosphate</keyword>
<dbReference type="PANTHER" id="PTHR42885:SF1">
    <property type="entry name" value="THREONINE-PHOSPHATE DECARBOXYLASE"/>
    <property type="match status" value="1"/>
</dbReference>
<dbReference type="PANTHER" id="PTHR42885">
    <property type="entry name" value="HISTIDINOL-PHOSPHATE AMINOTRANSFERASE-RELATED"/>
    <property type="match status" value="1"/>
</dbReference>
<comment type="similarity">
    <text evidence="3">Belongs to the class-I pyridoxal-phosphate-dependent aminotransferase family.</text>
</comment>
<evidence type="ECO:0000256" key="2">
    <source>
        <dbReference type="ARBA" id="ARBA00022898"/>
    </source>
</evidence>
<evidence type="ECO:0000313" key="5">
    <source>
        <dbReference type="EMBL" id="XCB27615.1"/>
    </source>
</evidence>
<sequence length="371" mass="40956">MSHPPQDFLPAHGGQLRQIAAQYEIPVEQLVDFSANINPADPPASVLATLNRALADFATLTAYPDLELAALKQALSKASNISPENISVANGFVPLLEAALRSLGITRCLLPVPSFSEYRRTLENAGVAAAPHYLFQENSFSYAPDSLLQAALKERCNAILLANPQNPSGSLCEAKTMRRLIEAAAEQGIKVLLDEAFIDYVPEQSLTEAASQHENLIVFRSVTKFFAIPGLRVAYVVSSPSSIEDLNRRLPPWPVTTLASCAVCAALQDETYAEDTRRKNSPRRTWLEGELARLKIVTYPSNTNFLLLRFSAEVEVSLLWERMLLEHQIVLRSCANFEGLAPGHLRIAVRSETENERLIRGLEQVLRRAKG</sequence>
<organism evidence="5">
    <name type="scientific">Tunturiibacter empetritectus</name>
    <dbReference type="NCBI Taxonomy" id="3069691"/>
    <lineage>
        <taxon>Bacteria</taxon>
        <taxon>Pseudomonadati</taxon>
        <taxon>Acidobacteriota</taxon>
        <taxon>Terriglobia</taxon>
        <taxon>Terriglobales</taxon>
        <taxon>Acidobacteriaceae</taxon>
        <taxon>Tunturiibacter</taxon>
    </lineage>
</organism>
<dbReference type="InterPro" id="IPR015424">
    <property type="entry name" value="PyrdxlP-dep_Trfase"/>
</dbReference>
<dbReference type="SUPFAM" id="SSF53383">
    <property type="entry name" value="PLP-dependent transferases"/>
    <property type="match status" value="1"/>
</dbReference>
<proteinExistence type="inferred from homology"/>
<dbReference type="Pfam" id="PF00155">
    <property type="entry name" value="Aminotran_1_2"/>
    <property type="match status" value="1"/>
</dbReference>
<dbReference type="PROSITE" id="PS00105">
    <property type="entry name" value="AA_TRANSFER_CLASS_1"/>
    <property type="match status" value="1"/>
</dbReference>
<dbReference type="GO" id="GO:0030170">
    <property type="term" value="F:pyridoxal phosphate binding"/>
    <property type="evidence" value="ECO:0007669"/>
    <property type="project" value="InterPro"/>
</dbReference>
<gene>
    <name evidence="5" type="ORF">RBB75_04675</name>
</gene>
<reference evidence="5" key="2">
    <citation type="journal article" date="2024" name="Environ. Microbiol.">
        <title>Genome analysis and description of Tunturibacter gen. nov. expands the diversity of Terriglobia in tundra soils.</title>
        <authorList>
            <person name="Messyasz A."/>
            <person name="Mannisto M.K."/>
            <person name="Kerkhof L.J."/>
            <person name="Haggblom M.M."/>
        </authorList>
    </citation>
    <scope>NUCLEOTIDE SEQUENCE</scope>
    <source>
        <strain evidence="5">M8UP23</strain>
    </source>
</reference>
<dbReference type="RefSeq" id="WP_353069730.1">
    <property type="nucleotide sequence ID" value="NZ_CP132932.1"/>
</dbReference>
<dbReference type="GO" id="GO:0008483">
    <property type="term" value="F:transaminase activity"/>
    <property type="evidence" value="ECO:0007669"/>
    <property type="project" value="UniProtKB-KW"/>
</dbReference>
<comment type="cofactor">
    <cofactor evidence="1 3">
        <name>pyridoxal 5'-phosphate</name>
        <dbReference type="ChEBI" id="CHEBI:597326"/>
    </cofactor>
</comment>
<name>A0AAU7ZFS0_9BACT</name>
<dbReference type="CDD" id="cd00609">
    <property type="entry name" value="AAT_like"/>
    <property type="match status" value="1"/>
</dbReference>
<dbReference type="EMBL" id="CP132932">
    <property type="protein sequence ID" value="XCB27615.1"/>
    <property type="molecule type" value="Genomic_DNA"/>
</dbReference>
<feature type="domain" description="Aminotransferase class I/classII large" evidence="4">
    <location>
        <begin position="29"/>
        <end position="360"/>
    </location>
</feature>
<evidence type="ECO:0000256" key="1">
    <source>
        <dbReference type="ARBA" id="ARBA00001933"/>
    </source>
</evidence>
<dbReference type="InterPro" id="IPR004839">
    <property type="entry name" value="Aminotransferase_I/II_large"/>
</dbReference>
<evidence type="ECO:0000259" key="4">
    <source>
        <dbReference type="Pfam" id="PF00155"/>
    </source>
</evidence>
<dbReference type="KEGG" id="temp:RBB75_04675"/>
<protein>
    <recommendedName>
        <fullName evidence="3">Aminotransferase</fullName>
        <ecNumber evidence="3">2.6.1.-</ecNumber>
    </recommendedName>
</protein>
<dbReference type="InterPro" id="IPR015421">
    <property type="entry name" value="PyrdxlP-dep_Trfase_major"/>
</dbReference>
<dbReference type="Gene3D" id="3.90.1150.10">
    <property type="entry name" value="Aspartate Aminotransferase, domain 1"/>
    <property type="match status" value="1"/>
</dbReference>
<accession>A0AAU7ZFS0</accession>
<dbReference type="EC" id="2.6.1.-" evidence="3"/>
<dbReference type="AlphaFoldDB" id="A0AAU7ZFS0"/>
<evidence type="ECO:0000256" key="3">
    <source>
        <dbReference type="RuleBase" id="RU000481"/>
    </source>
</evidence>
<keyword evidence="3 5" id="KW-0032">Aminotransferase</keyword>
<dbReference type="InterPro" id="IPR004838">
    <property type="entry name" value="NHTrfase_class1_PyrdxlP-BS"/>
</dbReference>
<dbReference type="InterPro" id="IPR015422">
    <property type="entry name" value="PyrdxlP-dep_Trfase_small"/>
</dbReference>
<keyword evidence="3" id="KW-0808">Transferase</keyword>
<dbReference type="Gene3D" id="3.40.640.10">
    <property type="entry name" value="Type I PLP-dependent aspartate aminotransferase-like (Major domain)"/>
    <property type="match status" value="1"/>
</dbReference>